<evidence type="ECO:0000313" key="1">
    <source>
        <dbReference type="EMBL" id="VDP17990.1"/>
    </source>
</evidence>
<evidence type="ECO:0000313" key="3">
    <source>
        <dbReference type="WBParaSite" id="ECPE_0000006901-mRNA-1"/>
    </source>
</evidence>
<dbReference type="WBParaSite" id="ECPE_0000006901-mRNA-1">
    <property type="protein sequence ID" value="ECPE_0000006901-mRNA-1"/>
    <property type="gene ID" value="ECPE_0000006901"/>
</dbReference>
<dbReference type="Proteomes" id="UP000272942">
    <property type="component" value="Unassembled WGS sequence"/>
</dbReference>
<name>A0A182ZZD5_9TREM</name>
<accession>A0A182ZZD5</accession>
<dbReference type="EMBL" id="UZAN01000180">
    <property type="protein sequence ID" value="VDP17990.1"/>
    <property type="molecule type" value="Genomic_DNA"/>
</dbReference>
<reference evidence="1 2" key="2">
    <citation type="submission" date="2018-11" db="EMBL/GenBank/DDBJ databases">
        <authorList>
            <consortium name="Pathogen Informatics"/>
        </authorList>
    </citation>
    <scope>NUCLEOTIDE SEQUENCE [LARGE SCALE GENOMIC DNA]</scope>
    <source>
        <strain evidence="1 2">Egypt</strain>
    </source>
</reference>
<dbReference type="AlphaFoldDB" id="A0A182ZZD5"/>
<gene>
    <name evidence="1" type="ORF">ECPE_LOCUS70</name>
</gene>
<protein>
    <submittedName>
        <fullName evidence="1 3">Uncharacterized protein</fullName>
    </submittedName>
</protein>
<reference evidence="3" key="1">
    <citation type="submission" date="2016-06" db="UniProtKB">
        <authorList>
            <consortium name="WormBaseParasite"/>
        </authorList>
    </citation>
    <scope>IDENTIFICATION</scope>
</reference>
<keyword evidence="2" id="KW-1185">Reference proteome</keyword>
<proteinExistence type="predicted"/>
<sequence length="58" mass="6483">MGEVVEEELIVNVAMDAKPVLVVDVRKDRVNAPVASVVVRVALPVNRFVVLYNLRFSF</sequence>
<organism evidence="3">
    <name type="scientific">Echinostoma caproni</name>
    <dbReference type="NCBI Taxonomy" id="27848"/>
    <lineage>
        <taxon>Eukaryota</taxon>
        <taxon>Metazoa</taxon>
        <taxon>Spiralia</taxon>
        <taxon>Lophotrochozoa</taxon>
        <taxon>Platyhelminthes</taxon>
        <taxon>Trematoda</taxon>
        <taxon>Digenea</taxon>
        <taxon>Plagiorchiida</taxon>
        <taxon>Echinostomata</taxon>
        <taxon>Echinostomatoidea</taxon>
        <taxon>Echinostomatidae</taxon>
        <taxon>Echinostoma</taxon>
    </lineage>
</organism>
<evidence type="ECO:0000313" key="2">
    <source>
        <dbReference type="Proteomes" id="UP000272942"/>
    </source>
</evidence>